<proteinExistence type="predicted"/>
<dbReference type="AlphaFoldDB" id="A0A5C5UXC0"/>
<evidence type="ECO:0000256" key="1">
    <source>
        <dbReference type="SAM" id="SignalP"/>
    </source>
</evidence>
<evidence type="ECO:0008006" key="4">
    <source>
        <dbReference type="Google" id="ProtNLM"/>
    </source>
</evidence>
<name>A0A5C5UXC0_9BACT</name>
<keyword evidence="1" id="KW-0732">Signal</keyword>
<protein>
    <recommendedName>
        <fullName evidence="4">Porin subfamily protein</fullName>
    </recommendedName>
</protein>
<dbReference type="Proteomes" id="UP000316714">
    <property type="component" value="Unassembled WGS sequence"/>
</dbReference>
<feature type="signal peptide" evidence="1">
    <location>
        <begin position="1"/>
        <end position="36"/>
    </location>
</feature>
<feature type="chain" id="PRO_5022839379" description="Porin subfamily protein" evidence="1">
    <location>
        <begin position="37"/>
        <end position="547"/>
    </location>
</feature>
<evidence type="ECO:0000313" key="3">
    <source>
        <dbReference type="Proteomes" id="UP000316714"/>
    </source>
</evidence>
<reference evidence="2 3" key="1">
    <citation type="submission" date="2019-02" db="EMBL/GenBank/DDBJ databases">
        <title>Deep-cultivation of Planctomycetes and their phenomic and genomic characterization uncovers novel biology.</title>
        <authorList>
            <person name="Wiegand S."/>
            <person name="Jogler M."/>
            <person name="Boedeker C."/>
            <person name="Pinto D."/>
            <person name="Vollmers J."/>
            <person name="Rivas-Marin E."/>
            <person name="Kohn T."/>
            <person name="Peeters S.H."/>
            <person name="Heuer A."/>
            <person name="Rast P."/>
            <person name="Oberbeckmann S."/>
            <person name="Bunk B."/>
            <person name="Jeske O."/>
            <person name="Meyerdierks A."/>
            <person name="Storesund J.E."/>
            <person name="Kallscheuer N."/>
            <person name="Luecker S."/>
            <person name="Lage O.M."/>
            <person name="Pohl T."/>
            <person name="Merkel B.J."/>
            <person name="Hornburger P."/>
            <person name="Mueller R.-W."/>
            <person name="Bruemmer F."/>
            <person name="Labrenz M."/>
            <person name="Spormann A.M."/>
            <person name="Op Den Camp H."/>
            <person name="Overmann J."/>
            <person name="Amann R."/>
            <person name="Jetten M.S.M."/>
            <person name="Mascher T."/>
            <person name="Medema M.H."/>
            <person name="Devos D.P."/>
            <person name="Kaster A.-K."/>
            <person name="Ovreas L."/>
            <person name="Rohde M."/>
            <person name="Galperin M.Y."/>
            <person name="Jogler C."/>
        </authorList>
    </citation>
    <scope>NUCLEOTIDE SEQUENCE [LARGE SCALE GENOMIC DNA]</scope>
    <source>
        <strain evidence="2 3">KOR34</strain>
    </source>
</reference>
<accession>A0A5C5UXC0</accession>
<sequence precursor="true">MSGGEPARLSLNPSPATRRIVCSLAILAVAAQPACAVAPGANFQCAPTCPTTEAQSYFKPSVGRYGFLPPPPASVRCLPPVEERAVDRRSCPTLPGGCDFSPDPAYWCDEYDPCAALDVYAGRYNVPVQRPLVEWGLPFYDLGPIPKTETWCGPTNPVQQKFYVYGDYRIGAAVNQDVNRQADVLAARLNLELDYWITSTERFHAFSGPLQDGNNFTRIENGDFKNEIDFWSADTDTLFFEGDLGQMLGGWEHTYAPFDMPVTVGLIPMLFQNGTWMLDAFWGAAVTLPARNNPWLDWSNYDITFFAAFDQVSTDAFANSLHTGSLFGATTFIEARGGYFEVGYAYAADDEDVGRDYHNLGLSYTRRYLGRVSNSVRAIINTGQSGPRDQRTADGVLLLMENSLITENPYYVIPYVNLFAGIGSPQPAARAAAAGGVLFNTGILFQSDALTGYPTLDATGNNTVGGSIGLDLLGAPNFDQQLIVEAAALHTFGDKATRNAPGPQYGLGLRWQLPITNAYLIRCDAMHGWLENSRDISGVRGELRWKF</sequence>
<keyword evidence="3" id="KW-1185">Reference proteome</keyword>
<evidence type="ECO:0000313" key="2">
    <source>
        <dbReference type="EMBL" id="TWT31034.1"/>
    </source>
</evidence>
<dbReference type="EMBL" id="SIHJ01000004">
    <property type="protein sequence ID" value="TWT31034.1"/>
    <property type="molecule type" value="Genomic_DNA"/>
</dbReference>
<gene>
    <name evidence="2" type="ORF">KOR34_44080</name>
</gene>
<comment type="caution">
    <text evidence="2">The sequence shown here is derived from an EMBL/GenBank/DDBJ whole genome shotgun (WGS) entry which is preliminary data.</text>
</comment>
<organism evidence="2 3">
    <name type="scientific">Posidoniimonas corsicana</name>
    <dbReference type="NCBI Taxonomy" id="1938618"/>
    <lineage>
        <taxon>Bacteria</taxon>
        <taxon>Pseudomonadati</taxon>
        <taxon>Planctomycetota</taxon>
        <taxon>Planctomycetia</taxon>
        <taxon>Pirellulales</taxon>
        <taxon>Lacipirellulaceae</taxon>
        <taxon>Posidoniimonas</taxon>
    </lineage>
</organism>